<evidence type="ECO:0000256" key="1">
    <source>
        <dbReference type="SAM" id="MobiDB-lite"/>
    </source>
</evidence>
<evidence type="ECO:0000313" key="4">
    <source>
        <dbReference type="Proteomes" id="UP000679220"/>
    </source>
</evidence>
<dbReference type="AlphaFoldDB" id="A0A941IYB5"/>
<gene>
    <name evidence="3" type="ORF">KDU71_19200</name>
</gene>
<reference evidence="3" key="1">
    <citation type="journal article" date="2018" name="Int. J. Syst. Evol. Microbiol.">
        <title>Carboxylicivirga sediminis sp. nov., isolated from coastal sediment.</title>
        <authorList>
            <person name="Wang F.Q."/>
            <person name="Ren L.H."/>
            <person name="Zou R.J."/>
            <person name="Sun Y.Z."/>
            <person name="Liu X.J."/>
            <person name="Jiang F."/>
            <person name="Liu L.J."/>
        </authorList>
    </citation>
    <scope>NUCLEOTIDE SEQUENCE</scope>
    <source>
        <strain evidence="3">JR1</strain>
    </source>
</reference>
<keyword evidence="4" id="KW-1185">Reference proteome</keyword>
<protein>
    <submittedName>
        <fullName evidence="3">Uncharacterized protein</fullName>
    </submittedName>
</protein>
<feature type="signal peptide" evidence="2">
    <location>
        <begin position="1"/>
        <end position="24"/>
    </location>
</feature>
<feature type="region of interest" description="Disordered" evidence="1">
    <location>
        <begin position="27"/>
        <end position="66"/>
    </location>
</feature>
<accession>A0A941IYB5</accession>
<name>A0A941IYB5_9BACT</name>
<sequence>MKRLHILSSILIFALSVISLSLSAQGNSWHSRKNNRNSNDYREHSNARHHKKAKHNDTHTYHRHYEHSHRYERNDCREDYGYSDRYAHQHKRYHKSKHKRVESCYVRCLPNRYYTKVYVGGMAYYHCDGQLYTYHRGCGYQLVDIHCHTVRHLPQHCDTRMYDGRRYYYKDGYCYLPQRGGGYQVFNFSIRL</sequence>
<keyword evidence="2" id="KW-0732">Signal</keyword>
<dbReference type="RefSeq" id="WP_212192730.1">
    <property type="nucleotide sequence ID" value="NZ_JAGTAR010000038.1"/>
</dbReference>
<comment type="caution">
    <text evidence="3">The sequence shown here is derived from an EMBL/GenBank/DDBJ whole genome shotgun (WGS) entry which is preliminary data.</text>
</comment>
<feature type="chain" id="PRO_5036898497" evidence="2">
    <location>
        <begin position="25"/>
        <end position="192"/>
    </location>
</feature>
<organism evidence="3 4">
    <name type="scientific">Carboxylicivirga sediminis</name>
    <dbReference type="NCBI Taxonomy" id="2006564"/>
    <lineage>
        <taxon>Bacteria</taxon>
        <taxon>Pseudomonadati</taxon>
        <taxon>Bacteroidota</taxon>
        <taxon>Bacteroidia</taxon>
        <taxon>Marinilabiliales</taxon>
        <taxon>Marinilabiliaceae</taxon>
        <taxon>Carboxylicivirga</taxon>
    </lineage>
</organism>
<dbReference type="Proteomes" id="UP000679220">
    <property type="component" value="Unassembled WGS sequence"/>
</dbReference>
<proteinExistence type="predicted"/>
<evidence type="ECO:0000256" key="2">
    <source>
        <dbReference type="SAM" id="SignalP"/>
    </source>
</evidence>
<evidence type="ECO:0000313" key="3">
    <source>
        <dbReference type="EMBL" id="MBR8537706.1"/>
    </source>
</evidence>
<dbReference type="EMBL" id="JAGTAR010000038">
    <property type="protein sequence ID" value="MBR8537706.1"/>
    <property type="molecule type" value="Genomic_DNA"/>
</dbReference>
<reference evidence="3" key="2">
    <citation type="submission" date="2021-04" db="EMBL/GenBank/DDBJ databases">
        <authorList>
            <person name="Zhang T."/>
            <person name="Zhang Y."/>
            <person name="Lu D."/>
            <person name="Zuo D."/>
            <person name="Du Z."/>
        </authorList>
    </citation>
    <scope>NUCLEOTIDE SEQUENCE</scope>
    <source>
        <strain evidence="3">JR1</strain>
    </source>
</reference>